<proteinExistence type="inferred from homology"/>
<sequence>MSPLVKLPDYLARSSGDLDQLPPLFGSVHAPGLTAGEYADVLSSWSATGSRNIAIHIRLPFCPSRCLSCDHHTTVTHNGDTIDDYLNCLEQEIEMVTDRIGRHLPLTQLHLGGGTPNYLSDTQLSRLMDIVDKHFGVSSETETSLEASPKRCSPSQLALLKGLGFKIINFQVRDIDSAVQLAVGRSHSLPMLQDVLGSARSEGFDTIGMDLVYGLPNQTLGSIQETVGRMVELAPERIVCHAFSRRPDIFKHQRAIDTSSLPSLADKVAMFNSACEAMLENDYDWVGLDCFAHRDDPLSIARLDGKLHRNWVGYTAQHAGDLFGFGADAISQIGSANVQNQVQLDDWRQSIQSGNLPLQSGMLVSESERRRRQAMNDLMCNLQLSDYRDLLETNGETNTLAELERDGLVQVTPEKIEVTEYGRFALHQLWGDASPHFRGLAVL</sequence>
<dbReference type="PANTHER" id="PTHR13932">
    <property type="entry name" value="COPROPORPHYRINIGEN III OXIDASE"/>
    <property type="match status" value="1"/>
</dbReference>
<dbReference type="EMBL" id="SLWX01000003">
    <property type="protein sequence ID" value="TCO77190.1"/>
    <property type="molecule type" value="Genomic_DNA"/>
</dbReference>
<feature type="domain" description="Radical SAM core" evidence="17">
    <location>
        <begin position="45"/>
        <end position="289"/>
    </location>
</feature>
<feature type="binding site" evidence="16">
    <location>
        <position position="62"/>
    </location>
    <ligand>
        <name>[4Fe-4S] cluster</name>
        <dbReference type="ChEBI" id="CHEBI:49883"/>
        <note>4Fe-4S-S-AdoMet</note>
    </ligand>
</feature>
<evidence type="ECO:0000256" key="7">
    <source>
        <dbReference type="ARBA" id="ARBA00022691"/>
    </source>
</evidence>
<dbReference type="EC" id="1.3.98.3" evidence="14"/>
<evidence type="ECO:0000256" key="12">
    <source>
        <dbReference type="ARBA" id="ARBA00023244"/>
    </source>
</evidence>
<reference evidence="18 19" key="1">
    <citation type="submission" date="2019-03" db="EMBL/GenBank/DDBJ databases">
        <title>Genomic Encyclopedia of Type Strains, Phase IV (KMG-IV): sequencing the most valuable type-strain genomes for metagenomic binning, comparative biology and taxonomic classification.</title>
        <authorList>
            <person name="Goeker M."/>
        </authorList>
    </citation>
    <scope>NUCLEOTIDE SEQUENCE [LARGE SCALE GENOMIC DNA]</scope>
    <source>
        <strain evidence="18 19">DSM 23344</strain>
    </source>
</reference>
<comment type="caution">
    <text evidence="18">The sequence shown here is derived from an EMBL/GenBank/DDBJ whole genome shotgun (WGS) entry which is preliminary data.</text>
</comment>
<keyword evidence="12 14" id="KW-0627">Porphyrin biosynthesis</keyword>
<feature type="binding site" evidence="15">
    <location>
        <position position="330"/>
    </location>
    <ligand>
        <name>S-adenosyl-L-methionine</name>
        <dbReference type="ChEBI" id="CHEBI:59789"/>
        <label>1</label>
    </ligand>
</feature>
<evidence type="ECO:0000259" key="17">
    <source>
        <dbReference type="PROSITE" id="PS51918"/>
    </source>
</evidence>
<feature type="binding site" evidence="16">
    <location>
        <position position="69"/>
    </location>
    <ligand>
        <name>[4Fe-4S] cluster</name>
        <dbReference type="ChEBI" id="CHEBI:49883"/>
        <note>4Fe-4S-S-AdoMet</note>
    </ligand>
</feature>
<feature type="binding site" evidence="15">
    <location>
        <position position="185"/>
    </location>
    <ligand>
        <name>S-adenosyl-L-methionine</name>
        <dbReference type="ChEBI" id="CHEBI:59789"/>
        <label>2</label>
    </ligand>
</feature>
<dbReference type="GO" id="GO:0051539">
    <property type="term" value="F:4 iron, 4 sulfur cluster binding"/>
    <property type="evidence" value="ECO:0007669"/>
    <property type="project" value="UniProtKB-KW"/>
</dbReference>
<dbReference type="SUPFAM" id="SSF102114">
    <property type="entry name" value="Radical SAM enzymes"/>
    <property type="match status" value="1"/>
</dbReference>
<evidence type="ECO:0000256" key="16">
    <source>
        <dbReference type="PIRSR" id="PIRSR000167-2"/>
    </source>
</evidence>
<evidence type="ECO:0000256" key="4">
    <source>
        <dbReference type="ARBA" id="ARBA00011245"/>
    </source>
</evidence>
<keyword evidence="19" id="KW-1185">Reference proteome</keyword>
<dbReference type="SMART" id="SM00729">
    <property type="entry name" value="Elp3"/>
    <property type="match status" value="1"/>
</dbReference>
<dbReference type="Pfam" id="PF04055">
    <property type="entry name" value="Radical_SAM"/>
    <property type="match status" value="1"/>
</dbReference>
<keyword evidence="10 14" id="KW-0408">Iron</keyword>
<evidence type="ECO:0000256" key="11">
    <source>
        <dbReference type="ARBA" id="ARBA00023014"/>
    </source>
</evidence>
<feature type="binding site" evidence="15">
    <location>
        <position position="113"/>
    </location>
    <ligand>
        <name>S-adenosyl-L-methionine</name>
        <dbReference type="ChEBI" id="CHEBI:59789"/>
        <label>1</label>
    </ligand>
</feature>
<evidence type="ECO:0000256" key="8">
    <source>
        <dbReference type="ARBA" id="ARBA00022723"/>
    </source>
</evidence>
<evidence type="ECO:0000313" key="19">
    <source>
        <dbReference type="Proteomes" id="UP000294980"/>
    </source>
</evidence>
<feature type="binding site" evidence="15">
    <location>
        <position position="210"/>
    </location>
    <ligand>
        <name>S-adenosyl-L-methionine</name>
        <dbReference type="ChEBI" id="CHEBI:59789"/>
        <label>2</label>
    </ligand>
</feature>
<dbReference type="GO" id="GO:0006782">
    <property type="term" value="P:protoporphyrinogen IX biosynthetic process"/>
    <property type="evidence" value="ECO:0007669"/>
    <property type="project" value="UniProtKB-UniPathway"/>
</dbReference>
<dbReference type="SFLD" id="SFLDG01065">
    <property type="entry name" value="anaerobic_coproporphyrinogen-I"/>
    <property type="match status" value="1"/>
</dbReference>
<dbReference type="InterPro" id="IPR034505">
    <property type="entry name" value="Coproporphyrinogen-III_oxidase"/>
</dbReference>
<dbReference type="InterPro" id="IPR007197">
    <property type="entry name" value="rSAM"/>
</dbReference>
<dbReference type="GO" id="GO:0005737">
    <property type="term" value="C:cytoplasm"/>
    <property type="evidence" value="ECO:0007669"/>
    <property type="project" value="UniProtKB-SubCell"/>
</dbReference>
<dbReference type="UniPathway" id="UPA00251">
    <property type="reaction ID" value="UER00323"/>
</dbReference>
<dbReference type="OrthoDB" id="9808022at2"/>
<feature type="binding site" evidence="15">
    <location>
        <position position="146"/>
    </location>
    <ligand>
        <name>S-adenosyl-L-methionine</name>
        <dbReference type="ChEBI" id="CHEBI:59789"/>
        <label>1</label>
    </ligand>
</feature>
<comment type="subcellular location">
    <subcellularLocation>
        <location evidence="1 14">Cytoplasm</location>
    </subcellularLocation>
</comment>
<dbReference type="PANTHER" id="PTHR13932:SF6">
    <property type="entry name" value="OXYGEN-INDEPENDENT COPROPORPHYRINOGEN III OXIDASE"/>
    <property type="match status" value="1"/>
</dbReference>
<keyword evidence="11 14" id="KW-0411">Iron-sulfur</keyword>
<name>A0A4V2SBY0_9GAMM</name>
<dbReference type="SFLD" id="SFLDS00029">
    <property type="entry name" value="Radical_SAM"/>
    <property type="match status" value="1"/>
</dbReference>
<comment type="catalytic activity">
    <reaction evidence="13 14">
        <text>coproporphyrinogen III + 2 S-adenosyl-L-methionine = protoporphyrinogen IX + 2 5'-deoxyadenosine + 2 L-methionine + 2 CO2</text>
        <dbReference type="Rhea" id="RHEA:15425"/>
        <dbReference type="ChEBI" id="CHEBI:16526"/>
        <dbReference type="ChEBI" id="CHEBI:17319"/>
        <dbReference type="ChEBI" id="CHEBI:57307"/>
        <dbReference type="ChEBI" id="CHEBI:57309"/>
        <dbReference type="ChEBI" id="CHEBI:57844"/>
        <dbReference type="ChEBI" id="CHEBI:59789"/>
        <dbReference type="EC" id="1.3.98.3"/>
    </reaction>
</comment>
<keyword evidence="7 14" id="KW-0949">S-adenosyl-L-methionine</keyword>
<dbReference type="Gene3D" id="1.10.10.920">
    <property type="match status" value="1"/>
</dbReference>
<keyword evidence="8 14" id="KW-0479">Metal-binding</keyword>
<gene>
    <name evidence="18" type="ORF">EV688_103205</name>
</gene>
<evidence type="ECO:0000256" key="3">
    <source>
        <dbReference type="ARBA" id="ARBA00005493"/>
    </source>
</evidence>
<dbReference type="InterPro" id="IPR006638">
    <property type="entry name" value="Elp3/MiaA/NifB-like_rSAM"/>
</dbReference>
<protein>
    <recommendedName>
        <fullName evidence="14">Coproporphyrinogen-III oxidase</fullName>
        <ecNumber evidence="14">1.3.98.3</ecNumber>
    </recommendedName>
</protein>
<comment type="cofactor">
    <cofactor evidence="14 16">
        <name>[4Fe-4S] cluster</name>
        <dbReference type="ChEBI" id="CHEBI:49883"/>
    </cofactor>
    <text evidence="14 16">Binds 1 [4Fe-4S] cluster. The cluster is coordinated with 3 cysteines and an exchangeable S-adenosyl-L-methionine.</text>
</comment>
<dbReference type="GO" id="GO:0051989">
    <property type="term" value="F:coproporphyrinogen dehydrogenase activity"/>
    <property type="evidence" value="ECO:0007669"/>
    <property type="project" value="UniProtKB-EC"/>
</dbReference>
<dbReference type="PROSITE" id="PS51918">
    <property type="entry name" value="RADICAL_SAM"/>
    <property type="match status" value="1"/>
</dbReference>
<keyword evidence="5 14" id="KW-0004">4Fe-4S</keyword>
<evidence type="ECO:0000256" key="15">
    <source>
        <dbReference type="PIRSR" id="PIRSR000167-1"/>
    </source>
</evidence>
<organism evidence="18 19">
    <name type="scientific">Chromatocurvus halotolerans</name>
    <dbReference type="NCBI Taxonomy" id="1132028"/>
    <lineage>
        <taxon>Bacteria</taxon>
        <taxon>Pseudomonadati</taxon>
        <taxon>Pseudomonadota</taxon>
        <taxon>Gammaproteobacteria</taxon>
        <taxon>Cellvibrionales</taxon>
        <taxon>Halieaceae</taxon>
        <taxon>Chromatocurvus</taxon>
    </lineage>
</organism>
<evidence type="ECO:0000313" key="18">
    <source>
        <dbReference type="EMBL" id="TCO77190.1"/>
    </source>
</evidence>
<dbReference type="RefSeq" id="WP_117317180.1">
    <property type="nucleotide sequence ID" value="NZ_QQSW01000008.1"/>
</dbReference>
<evidence type="ECO:0000256" key="2">
    <source>
        <dbReference type="ARBA" id="ARBA00004785"/>
    </source>
</evidence>
<feature type="binding site" evidence="15">
    <location>
        <begin position="114"/>
        <end position="115"/>
    </location>
    <ligand>
        <name>S-adenosyl-L-methionine</name>
        <dbReference type="ChEBI" id="CHEBI:59789"/>
        <label>2</label>
    </ligand>
</feature>
<evidence type="ECO:0000256" key="6">
    <source>
        <dbReference type="ARBA" id="ARBA00022490"/>
    </source>
</evidence>
<dbReference type="PIRSF" id="PIRSF000167">
    <property type="entry name" value="HemN"/>
    <property type="match status" value="1"/>
</dbReference>
<dbReference type="Gene3D" id="3.30.750.200">
    <property type="match status" value="1"/>
</dbReference>
<feature type="binding site" evidence="16">
    <location>
        <position position="66"/>
    </location>
    <ligand>
        <name>[4Fe-4S] cluster</name>
        <dbReference type="ChEBI" id="CHEBI:49883"/>
        <note>4Fe-4S-S-AdoMet</note>
    </ligand>
</feature>
<evidence type="ECO:0000256" key="9">
    <source>
        <dbReference type="ARBA" id="ARBA00023002"/>
    </source>
</evidence>
<evidence type="ECO:0000256" key="1">
    <source>
        <dbReference type="ARBA" id="ARBA00004496"/>
    </source>
</evidence>
<keyword evidence="6 14" id="KW-0963">Cytoplasm</keyword>
<evidence type="ECO:0000256" key="14">
    <source>
        <dbReference type="PIRNR" id="PIRNR000167"/>
    </source>
</evidence>
<dbReference type="GO" id="GO:0004109">
    <property type="term" value="F:coproporphyrinogen oxidase activity"/>
    <property type="evidence" value="ECO:0007669"/>
    <property type="project" value="InterPro"/>
</dbReference>
<comment type="similarity">
    <text evidence="3 14">Belongs to the anaerobic coproporphyrinogen-III oxidase family.</text>
</comment>
<dbReference type="Proteomes" id="UP000294980">
    <property type="component" value="Unassembled WGS sequence"/>
</dbReference>
<accession>A0A4V2SBY0</accession>
<keyword evidence="9 14" id="KW-0560">Oxidoreductase</keyword>
<evidence type="ECO:0000256" key="10">
    <source>
        <dbReference type="ARBA" id="ARBA00023004"/>
    </source>
</evidence>
<dbReference type="InterPro" id="IPR058240">
    <property type="entry name" value="rSAM_sf"/>
</dbReference>
<dbReference type="InterPro" id="IPR004558">
    <property type="entry name" value="Coprogen_oxidase_HemN"/>
</dbReference>
<evidence type="ECO:0000256" key="13">
    <source>
        <dbReference type="ARBA" id="ARBA00048321"/>
    </source>
</evidence>
<comment type="subunit">
    <text evidence="4">Monomer.</text>
</comment>
<evidence type="ECO:0000256" key="5">
    <source>
        <dbReference type="ARBA" id="ARBA00022485"/>
    </source>
</evidence>
<dbReference type="GO" id="GO:0046872">
    <property type="term" value="F:metal ion binding"/>
    <property type="evidence" value="ECO:0007669"/>
    <property type="project" value="UniProtKB-KW"/>
</dbReference>
<dbReference type="AlphaFoldDB" id="A0A4V2SBY0"/>
<comment type="pathway">
    <text evidence="2 14">Porphyrin-containing compound metabolism; protoporphyrin-IX biosynthesis; protoporphyrinogen-IX from coproporphyrinogen-III (AdoMet route): step 1/1.</text>
</comment>